<dbReference type="InterPro" id="IPR008979">
    <property type="entry name" value="Galactose-bd-like_sf"/>
</dbReference>
<dbReference type="Gene3D" id="2.60.40.10">
    <property type="entry name" value="Immunoglobulins"/>
    <property type="match status" value="3"/>
</dbReference>
<dbReference type="InterPro" id="IPR040605">
    <property type="entry name" value="Glyco_hydro2_dom5"/>
</dbReference>
<dbReference type="InterPro" id="IPR054593">
    <property type="entry name" value="Beta-mannosidase-like_N2"/>
</dbReference>
<dbReference type="Proteomes" id="UP000031246">
    <property type="component" value="Unassembled WGS sequence"/>
</dbReference>
<evidence type="ECO:0000259" key="6">
    <source>
        <dbReference type="Pfam" id="PF02836"/>
    </source>
</evidence>
<dbReference type="Pfam" id="PF18565">
    <property type="entry name" value="Glyco_hydro2_C5"/>
    <property type="match status" value="1"/>
</dbReference>
<dbReference type="GO" id="GO:0005975">
    <property type="term" value="P:carbohydrate metabolic process"/>
    <property type="evidence" value="ECO:0007669"/>
    <property type="project" value="InterPro"/>
</dbReference>
<dbReference type="AlphaFoldDB" id="A0A0C1D3U5"/>
<protein>
    <submittedName>
        <fullName evidence="10">Beta-galactosidase</fullName>
    </submittedName>
</protein>
<dbReference type="InterPro" id="IPR036156">
    <property type="entry name" value="Beta-gal/glucu_dom_sf"/>
</dbReference>
<dbReference type="EMBL" id="JSYN01000028">
    <property type="protein sequence ID" value="KIA91591.1"/>
    <property type="molecule type" value="Genomic_DNA"/>
</dbReference>
<evidence type="ECO:0000259" key="8">
    <source>
        <dbReference type="Pfam" id="PF18565"/>
    </source>
</evidence>
<dbReference type="InterPro" id="IPR032311">
    <property type="entry name" value="DUF4982"/>
</dbReference>
<dbReference type="Gene3D" id="3.20.20.80">
    <property type="entry name" value="Glycosidases"/>
    <property type="match status" value="1"/>
</dbReference>
<gene>
    <name evidence="10" type="ORF">OC25_21385</name>
</gene>
<dbReference type="GO" id="GO:0004553">
    <property type="term" value="F:hydrolase activity, hydrolyzing O-glycosyl compounds"/>
    <property type="evidence" value="ECO:0007669"/>
    <property type="project" value="InterPro"/>
</dbReference>
<feature type="signal peptide" evidence="4">
    <location>
        <begin position="1"/>
        <end position="21"/>
    </location>
</feature>
<evidence type="ECO:0000256" key="3">
    <source>
        <dbReference type="ARBA" id="ARBA00023295"/>
    </source>
</evidence>
<dbReference type="RefSeq" id="WP_039480189.1">
    <property type="nucleotide sequence ID" value="NZ_JSYN01000028.1"/>
</dbReference>
<evidence type="ECO:0000259" key="9">
    <source>
        <dbReference type="Pfam" id="PF22666"/>
    </source>
</evidence>
<dbReference type="Pfam" id="PF16355">
    <property type="entry name" value="DUF4982"/>
    <property type="match status" value="1"/>
</dbReference>
<dbReference type="InterPro" id="IPR006103">
    <property type="entry name" value="Glyco_hydro_2_cat"/>
</dbReference>
<dbReference type="Gene3D" id="2.60.120.260">
    <property type="entry name" value="Galactose-binding domain-like"/>
    <property type="match status" value="2"/>
</dbReference>
<dbReference type="SUPFAM" id="SSF49303">
    <property type="entry name" value="beta-Galactosidase/glucuronidase domain"/>
    <property type="match status" value="1"/>
</dbReference>
<feature type="domain" description="DUF4982" evidence="7">
    <location>
        <begin position="625"/>
        <end position="683"/>
    </location>
</feature>
<keyword evidence="11" id="KW-1185">Reference proteome</keyword>
<feature type="domain" description="Glycoside hydrolase family 2 immunoglobulin-like beta-sandwich" evidence="5">
    <location>
        <begin position="216"/>
        <end position="314"/>
    </location>
</feature>
<dbReference type="Pfam" id="PF02836">
    <property type="entry name" value="Glyco_hydro_2_C"/>
    <property type="match status" value="1"/>
</dbReference>
<evidence type="ECO:0000259" key="7">
    <source>
        <dbReference type="Pfam" id="PF16355"/>
    </source>
</evidence>
<keyword evidence="3" id="KW-0326">Glycosidase</keyword>
<dbReference type="SUPFAM" id="SSF51445">
    <property type="entry name" value="(Trans)glycosidases"/>
    <property type="match status" value="1"/>
</dbReference>
<dbReference type="OrthoDB" id="9801077at2"/>
<feature type="domain" description="Glycoside hydrolase family 2" evidence="8">
    <location>
        <begin position="705"/>
        <end position="797"/>
    </location>
</feature>
<dbReference type="Pfam" id="PF00703">
    <property type="entry name" value="Glyco_hydro_2"/>
    <property type="match status" value="1"/>
</dbReference>
<organism evidence="10 11">
    <name type="scientific">Pedobacter kyungheensis</name>
    <dbReference type="NCBI Taxonomy" id="1069985"/>
    <lineage>
        <taxon>Bacteria</taxon>
        <taxon>Pseudomonadati</taxon>
        <taxon>Bacteroidota</taxon>
        <taxon>Sphingobacteriia</taxon>
        <taxon>Sphingobacteriales</taxon>
        <taxon>Sphingobacteriaceae</taxon>
        <taxon>Pedobacter</taxon>
    </lineage>
</organism>
<keyword evidence="2" id="KW-0378">Hydrolase</keyword>
<comment type="similarity">
    <text evidence="1">Belongs to the glycosyl hydrolase 2 family.</text>
</comment>
<accession>A0A0C1D3U5</accession>
<dbReference type="InterPro" id="IPR017853">
    <property type="entry name" value="GH"/>
</dbReference>
<feature type="domain" description="Glycoside hydrolase family 2 catalytic" evidence="6">
    <location>
        <begin position="318"/>
        <end position="455"/>
    </location>
</feature>
<dbReference type="InterPro" id="IPR013783">
    <property type="entry name" value="Ig-like_fold"/>
</dbReference>
<dbReference type="PANTHER" id="PTHR42732">
    <property type="entry name" value="BETA-GALACTOSIDASE"/>
    <property type="match status" value="1"/>
</dbReference>
<dbReference type="SUPFAM" id="SSF49785">
    <property type="entry name" value="Galactose-binding domain-like"/>
    <property type="match status" value="2"/>
</dbReference>
<comment type="caution">
    <text evidence="10">The sequence shown here is derived from an EMBL/GenBank/DDBJ whole genome shotgun (WGS) entry which is preliminary data.</text>
</comment>
<dbReference type="InterPro" id="IPR051913">
    <property type="entry name" value="GH2_Domain-Containing"/>
</dbReference>
<keyword evidence="4" id="KW-0732">Signal</keyword>
<reference evidence="10 11" key="1">
    <citation type="submission" date="2014-10" db="EMBL/GenBank/DDBJ databases">
        <title>Pedobacter Kyungheensis.</title>
        <authorList>
            <person name="Anderson B.M."/>
            <person name="Newman J.D."/>
        </authorList>
    </citation>
    <scope>NUCLEOTIDE SEQUENCE [LARGE SCALE GENOMIC DNA]</scope>
    <source>
        <strain evidence="10 11">KACC 16221</strain>
    </source>
</reference>
<proteinExistence type="inferred from homology"/>
<feature type="domain" description="Beta-mannosidase-like galactose-binding" evidence="9">
    <location>
        <begin position="76"/>
        <end position="170"/>
    </location>
</feature>
<name>A0A0C1D3U5_9SPHI</name>
<evidence type="ECO:0000256" key="2">
    <source>
        <dbReference type="ARBA" id="ARBA00022801"/>
    </source>
</evidence>
<sequence>MSHKKLFALIVSTLFCLQAFAQKNTPVRTSYNFNPGWKLYVGDTTAAESIDFNDQNWKSITLPHAWNEDEAFKKSIEELSTSIAWYRKHFKLPQNSQNQKIFLEFEGIRQAGEFYLNGKFIGRHENGVMAFGFDISNLIDPEKENVIAVKIDNAWNYKEKATNSGYQWNDRNFNANYGGISKNVKLHITGKVYQTLPLYTTLQTTGNYIYAKDFNIDQKSATIVSQSEVKNESSEASTITYEVVLKDAEGKTVKIFAAAPQSVAPGETKILKAESTVSGLHFWSWGYGYLYTVTSRLKVNGNVVDELNTQTGFRKAEFKNGMVYLNDRVLMMKGYAQRSSNEWPAIGLSVPAWLSDYSNQLMVESNANLVRWMHITPWKQDIESCDRVGLIQAMPAGDSEKDVTGTRWDQRKTVMRDAIIYNRNNPSILFYECGNESISAEHMKEMKAIRDTYDPYGNRAIGSREMLDIPEAEYGGEMLYINKSATKPLWSMEYSRDETLRKYWDEFSPPYHKNGAGPQYKGADASDYNRNMDSHAIEDVIRWNEYYQERPGTGTRVSSGGVNIIFSDSNTHHRGEENYRRSGEVDAMRIPKDGFFAHKVMWDGWVDAKKEGIYIIGHWNYQKGIKKNIYVVSAGDKVELILNNKSLGFGQKSDGFLFTFNQIAYSPGILKAVSYTSTGKKLAETQLKTSGAPAALKLTAMKNPAGFKADGADVALVQVEVVDQNGNRCPTALNTINFELSGPAEWRGGLAQGPDNYILSKVLPVEGGVNRVLIRSLTQAGQITLNAKADGLKSASIALATIPVQVAGGLSKSLPADGLKSNLSKGETPKGASFTAQRKSIKIISAEAGANNNKAQLSYDDNELSDWVNDGKMNTAWIKYTLEKASTVSQVALKLNGFRSKTYPLRISVDGKEVFKGESKTSLGYFTATCKPTKGKTVTIQLLGSGKEKENAVVGVEMNGKKLDDGVSRTEMKQKGGLSIIEAEVYEQP</sequence>
<dbReference type="InterPro" id="IPR006102">
    <property type="entry name" value="Ig-like_GH2"/>
</dbReference>
<evidence type="ECO:0000256" key="4">
    <source>
        <dbReference type="SAM" id="SignalP"/>
    </source>
</evidence>
<dbReference type="Pfam" id="PF22666">
    <property type="entry name" value="Glyco_hydro_2_N2"/>
    <property type="match status" value="1"/>
</dbReference>
<dbReference type="PANTHER" id="PTHR42732:SF1">
    <property type="entry name" value="BETA-MANNOSIDASE"/>
    <property type="match status" value="1"/>
</dbReference>
<evidence type="ECO:0000313" key="11">
    <source>
        <dbReference type="Proteomes" id="UP000031246"/>
    </source>
</evidence>
<evidence type="ECO:0000313" key="10">
    <source>
        <dbReference type="EMBL" id="KIA91591.1"/>
    </source>
</evidence>
<evidence type="ECO:0000259" key="5">
    <source>
        <dbReference type="Pfam" id="PF00703"/>
    </source>
</evidence>
<evidence type="ECO:0000256" key="1">
    <source>
        <dbReference type="ARBA" id="ARBA00007401"/>
    </source>
</evidence>
<feature type="chain" id="PRO_5002130574" evidence="4">
    <location>
        <begin position="22"/>
        <end position="989"/>
    </location>
</feature>